<dbReference type="Proteomes" id="UP000287857">
    <property type="component" value="Unassembled WGS sequence"/>
</dbReference>
<dbReference type="RefSeq" id="WP_125982760.1">
    <property type="nucleotide sequence ID" value="NZ_NGJS01000001.1"/>
</dbReference>
<evidence type="ECO:0000313" key="1">
    <source>
        <dbReference type="EMBL" id="RSU00434.1"/>
    </source>
</evidence>
<keyword evidence="2" id="KW-1185">Reference proteome</keyword>
<gene>
    <name evidence="1" type="ORF">CBF37_00010</name>
</gene>
<evidence type="ECO:0000313" key="2">
    <source>
        <dbReference type="Proteomes" id="UP000287857"/>
    </source>
</evidence>
<name>A0A430A1U8_9ENTE</name>
<reference evidence="1 2" key="1">
    <citation type="submission" date="2017-05" db="EMBL/GenBank/DDBJ databases">
        <title>Vagococcus spp. assemblies.</title>
        <authorList>
            <person name="Gulvik C.A."/>
        </authorList>
    </citation>
    <scope>NUCLEOTIDE SEQUENCE [LARGE SCALE GENOMIC DNA]</scope>
    <source>
        <strain evidence="1 2">SS1995</strain>
    </source>
</reference>
<accession>A0A430A1U8</accession>
<organism evidence="1 2">
    <name type="scientific">Vagococcus vulneris</name>
    <dbReference type="NCBI Taxonomy" id="1977869"/>
    <lineage>
        <taxon>Bacteria</taxon>
        <taxon>Bacillati</taxon>
        <taxon>Bacillota</taxon>
        <taxon>Bacilli</taxon>
        <taxon>Lactobacillales</taxon>
        <taxon>Enterococcaceae</taxon>
        <taxon>Vagococcus</taxon>
    </lineage>
</organism>
<proteinExistence type="predicted"/>
<comment type="caution">
    <text evidence="1">The sequence shown here is derived from an EMBL/GenBank/DDBJ whole genome shotgun (WGS) entry which is preliminary data.</text>
</comment>
<sequence length="146" mass="17341">MIYQKLTSITNELCIENISYNDNKFLIELRPLADENYVQKEKADNCLTGLLTICIEFDEITAINVIDSSFYNYQQDKDVKHGFRRYSKSNYLDYVLKETMLKEFMEVTHEQAYHYEIVTITNVISIITSVRPLIKFKYQVNKKNNR</sequence>
<dbReference type="EMBL" id="NGJS01000001">
    <property type="protein sequence ID" value="RSU00434.1"/>
    <property type="molecule type" value="Genomic_DNA"/>
</dbReference>
<protein>
    <submittedName>
        <fullName evidence="1">Uncharacterized protein</fullName>
    </submittedName>
</protein>
<dbReference type="AlphaFoldDB" id="A0A430A1U8"/>